<evidence type="ECO:0000256" key="1">
    <source>
        <dbReference type="ARBA" id="ARBA00022801"/>
    </source>
</evidence>
<dbReference type="Gene3D" id="3.40.1090.10">
    <property type="entry name" value="Cytosolic phospholipase A2 catalytic domain"/>
    <property type="match status" value="1"/>
</dbReference>
<evidence type="ECO:0000259" key="5">
    <source>
        <dbReference type="PROSITE" id="PS51635"/>
    </source>
</evidence>
<dbReference type="GO" id="GO:0016787">
    <property type="term" value="F:hydrolase activity"/>
    <property type="evidence" value="ECO:0007669"/>
    <property type="project" value="UniProtKB-UniRule"/>
</dbReference>
<keyword evidence="1 4" id="KW-0378">Hydrolase</keyword>
<proteinExistence type="predicted"/>
<comment type="caution">
    <text evidence="6">The sequence shown here is derived from an EMBL/GenBank/DDBJ whole genome shotgun (WGS) entry which is preliminary data.</text>
</comment>
<feature type="active site" description="Proton acceptor" evidence="4">
    <location>
        <position position="160"/>
    </location>
</feature>
<keyword evidence="2 4" id="KW-0442">Lipid degradation</keyword>
<dbReference type="PROSITE" id="PS51635">
    <property type="entry name" value="PNPLA"/>
    <property type="match status" value="1"/>
</dbReference>
<dbReference type="AlphaFoldDB" id="A0A3R6GYV6"/>
<feature type="active site" description="Nucleophile" evidence="4">
    <location>
        <position position="38"/>
    </location>
</feature>
<gene>
    <name evidence="6" type="ORF">DWZ31_13120</name>
</gene>
<dbReference type="PANTHER" id="PTHR14226:SF25">
    <property type="entry name" value="PHOSPHOESTERASE"/>
    <property type="match status" value="1"/>
</dbReference>
<dbReference type="SUPFAM" id="SSF52151">
    <property type="entry name" value="FabD/lysophospholipase-like"/>
    <property type="match status" value="1"/>
</dbReference>
<protein>
    <submittedName>
        <fullName evidence="6">Patatin family protein</fullName>
    </submittedName>
</protein>
<organism evidence="6 7">
    <name type="scientific">Roseburia intestinalis</name>
    <dbReference type="NCBI Taxonomy" id="166486"/>
    <lineage>
        <taxon>Bacteria</taxon>
        <taxon>Bacillati</taxon>
        <taxon>Bacillota</taxon>
        <taxon>Clostridia</taxon>
        <taxon>Lachnospirales</taxon>
        <taxon>Lachnospiraceae</taxon>
        <taxon>Roseburia</taxon>
    </lineage>
</organism>
<dbReference type="RefSeq" id="WP_118488988.1">
    <property type="nucleotide sequence ID" value="NZ_QRQN01000016.1"/>
</dbReference>
<dbReference type="PANTHER" id="PTHR14226">
    <property type="entry name" value="NEUROPATHY TARGET ESTERASE/SWISS CHEESE D.MELANOGASTER"/>
    <property type="match status" value="1"/>
</dbReference>
<dbReference type="InterPro" id="IPR045943">
    <property type="entry name" value="DUF6363"/>
</dbReference>
<dbReference type="InterPro" id="IPR050301">
    <property type="entry name" value="NTE"/>
</dbReference>
<reference evidence="6 7" key="1">
    <citation type="submission" date="2018-08" db="EMBL/GenBank/DDBJ databases">
        <title>A genome reference for cultivated species of the human gut microbiota.</title>
        <authorList>
            <person name="Zou Y."/>
            <person name="Xue W."/>
            <person name="Luo G."/>
        </authorList>
    </citation>
    <scope>NUCLEOTIDE SEQUENCE [LARGE SCALE GENOMIC DNA]</scope>
    <source>
        <strain evidence="6 7">AF31-21AC</strain>
    </source>
</reference>
<dbReference type="CDD" id="cd07208">
    <property type="entry name" value="Pat_hypo_Ecoli_yjju_like"/>
    <property type="match status" value="1"/>
</dbReference>
<evidence type="ECO:0000256" key="2">
    <source>
        <dbReference type="ARBA" id="ARBA00022963"/>
    </source>
</evidence>
<dbReference type="InterPro" id="IPR037483">
    <property type="entry name" value="YjjU-like"/>
</dbReference>
<dbReference type="InterPro" id="IPR016035">
    <property type="entry name" value="Acyl_Trfase/lysoPLipase"/>
</dbReference>
<dbReference type="GO" id="GO:0016042">
    <property type="term" value="P:lipid catabolic process"/>
    <property type="evidence" value="ECO:0007669"/>
    <property type="project" value="UniProtKB-UniRule"/>
</dbReference>
<dbReference type="Pfam" id="PF01734">
    <property type="entry name" value="Patatin"/>
    <property type="match status" value="1"/>
</dbReference>
<comment type="caution">
    <text evidence="4">Lacks conserved residue(s) required for the propagation of feature annotation.</text>
</comment>
<dbReference type="InterPro" id="IPR002641">
    <property type="entry name" value="PNPLA_dom"/>
</dbReference>
<evidence type="ECO:0000313" key="7">
    <source>
        <dbReference type="Proteomes" id="UP000283586"/>
    </source>
</evidence>
<keyword evidence="3 4" id="KW-0443">Lipid metabolism</keyword>
<feature type="short sequence motif" description="DGA/G" evidence="4">
    <location>
        <begin position="160"/>
        <end position="162"/>
    </location>
</feature>
<accession>A0A3R6GYV6</accession>
<feature type="domain" description="PNPLA" evidence="5">
    <location>
        <begin position="5"/>
        <end position="173"/>
    </location>
</feature>
<dbReference type="Pfam" id="PF19890">
    <property type="entry name" value="DUF6363"/>
    <property type="match status" value="1"/>
</dbReference>
<sequence length="283" mass="32631">MKLGMVFEGGANRTVFSCGVMDKFLEENIMPDYYIGVSAGMAYGLSYLSGQKGRNLELMEKYMADKRYMGMRHLLNRKEHAYYNTKFVFEEVPNELLPLDYDALARFPGEIEAAVTNIHTGKAEYMEVPRGKEMKDLLIATCSLPILFQPVKIGRHYYLDGGLADSVPYEHAMEMGCEKLVVVLTRERGYVKTQEKAAGVMNRLYQRYPKIVEDMKLRAERYNVSMEKLMQLEKEEKVFVIAPESTYGVGRTETDTIKLRRLYDEGYRIATEQTDAFRAYLNK</sequence>
<evidence type="ECO:0000256" key="4">
    <source>
        <dbReference type="PROSITE-ProRule" id="PRU01161"/>
    </source>
</evidence>
<feature type="short sequence motif" description="GXSXG" evidence="4">
    <location>
        <begin position="36"/>
        <end position="40"/>
    </location>
</feature>
<dbReference type="Proteomes" id="UP000283586">
    <property type="component" value="Unassembled WGS sequence"/>
</dbReference>
<name>A0A3R6GYV6_9FIRM</name>
<evidence type="ECO:0000256" key="3">
    <source>
        <dbReference type="ARBA" id="ARBA00023098"/>
    </source>
</evidence>
<evidence type="ECO:0000313" key="6">
    <source>
        <dbReference type="EMBL" id="RHN06357.1"/>
    </source>
</evidence>
<dbReference type="EMBL" id="QRQN01000016">
    <property type="protein sequence ID" value="RHN06357.1"/>
    <property type="molecule type" value="Genomic_DNA"/>
</dbReference>